<keyword evidence="2" id="KW-1185">Reference proteome</keyword>
<dbReference type="EMBL" id="BSYO01000025">
    <property type="protein sequence ID" value="GMH22978.1"/>
    <property type="molecule type" value="Genomic_DNA"/>
</dbReference>
<dbReference type="Proteomes" id="UP001279734">
    <property type="component" value="Unassembled WGS sequence"/>
</dbReference>
<dbReference type="AlphaFoldDB" id="A0AAD3XZ54"/>
<proteinExistence type="predicted"/>
<gene>
    <name evidence="1" type="ORF">Nepgr_024821</name>
</gene>
<accession>A0AAD3XZ54</accession>
<organism evidence="1 2">
    <name type="scientific">Nepenthes gracilis</name>
    <name type="common">Slender pitcher plant</name>
    <dbReference type="NCBI Taxonomy" id="150966"/>
    <lineage>
        <taxon>Eukaryota</taxon>
        <taxon>Viridiplantae</taxon>
        <taxon>Streptophyta</taxon>
        <taxon>Embryophyta</taxon>
        <taxon>Tracheophyta</taxon>
        <taxon>Spermatophyta</taxon>
        <taxon>Magnoliopsida</taxon>
        <taxon>eudicotyledons</taxon>
        <taxon>Gunneridae</taxon>
        <taxon>Pentapetalae</taxon>
        <taxon>Caryophyllales</taxon>
        <taxon>Nepenthaceae</taxon>
        <taxon>Nepenthes</taxon>
    </lineage>
</organism>
<evidence type="ECO:0000313" key="1">
    <source>
        <dbReference type="EMBL" id="GMH22978.1"/>
    </source>
</evidence>
<comment type="caution">
    <text evidence="1">The sequence shown here is derived from an EMBL/GenBank/DDBJ whole genome shotgun (WGS) entry which is preliminary data.</text>
</comment>
<evidence type="ECO:0000313" key="2">
    <source>
        <dbReference type="Proteomes" id="UP001279734"/>
    </source>
</evidence>
<name>A0AAD3XZ54_NEPGR</name>
<reference evidence="1" key="1">
    <citation type="submission" date="2023-05" db="EMBL/GenBank/DDBJ databases">
        <title>Nepenthes gracilis genome sequencing.</title>
        <authorList>
            <person name="Fukushima K."/>
        </authorList>
    </citation>
    <scope>NUCLEOTIDE SEQUENCE</scope>
    <source>
        <strain evidence="1">SING2019-196</strain>
    </source>
</reference>
<sequence length="89" mass="9059">MGVVVPTANTFAAFQTYDESCSSDGSFVDAVAVDSLSCEKGRAPPIVISTDMEGMGRLLPIATSPLMSDSVAVCPVTKAVDRGGSSQAS</sequence>
<protein>
    <submittedName>
        <fullName evidence="1">Uncharacterized protein</fullName>
    </submittedName>
</protein>